<evidence type="ECO:0000256" key="14">
    <source>
        <dbReference type="HAMAP-Rule" id="MF_00046"/>
    </source>
</evidence>
<proteinExistence type="inferred from homology"/>
<dbReference type="InterPro" id="IPR013221">
    <property type="entry name" value="Mur_ligase_cen"/>
</dbReference>
<keyword evidence="7 14" id="KW-0547">Nucleotide-binding</keyword>
<keyword evidence="9 14" id="KW-0133">Cell shape</keyword>
<comment type="catalytic activity">
    <reaction evidence="13 14">
        <text>UDP-N-acetyl-alpha-D-muramate + L-alanine + ATP = UDP-N-acetyl-alpha-D-muramoyl-L-alanine + ADP + phosphate + H(+)</text>
        <dbReference type="Rhea" id="RHEA:23372"/>
        <dbReference type="ChEBI" id="CHEBI:15378"/>
        <dbReference type="ChEBI" id="CHEBI:30616"/>
        <dbReference type="ChEBI" id="CHEBI:43474"/>
        <dbReference type="ChEBI" id="CHEBI:57972"/>
        <dbReference type="ChEBI" id="CHEBI:70757"/>
        <dbReference type="ChEBI" id="CHEBI:83898"/>
        <dbReference type="ChEBI" id="CHEBI:456216"/>
        <dbReference type="EC" id="6.3.2.8"/>
    </reaction>
</comment>
<organism evidence="18 19">
    <name type="scientific">Paenibacillus contaminans</name>
    <dbReference type="NCBI Taxonomy" id="450362"/>
    <lineage>
        <taxon>Bacteria</taxon>
        <taxon>Bacillati</taxon>
        <taxon>Bacillota</taxon>
        <taxon>Bacilli</taxon>
        <taxon>Bacillales</taxon>
        <taxon>Paenibacillaceae</taxon>
        <taxon>Paenibacillus</taxon>
    </lineage>
</organism>
<dbReference type="GO" id="GO:0005524">
    <property type="term" value="F:ATP binding"/>
    <property type="evidence" value="ECO:0007669"/>
    <property type="project" value="UniProtKB-UniRule"/>
</dbReference>
<evidence type="ECO:0000256" key="5">
    <source>
        <dbReference type="ARBA" id="ARBA00022598"/>
    </source>
</evidence>
<dbReference type="InterPro" id="IPR036565">
    <property type="entry name" value="Mur-like_cat_sf"/>
</dbReference>
<dbReference type="Pfam" id="PF01225">
    <property type="entry name" value="Mur_ligase"/>
    <property type="match status" value="1"/>
</dbReference>
<accession>A0A329M9P6</accession>
<keyword evidence="8 14" id="KW-0067">ATP-binding</keyword>
<evidence type="ECO:0000256" key="4">
    <source>
        <dbReference type="ARBA" id="ARBA00022490"/>
    </source>
</evidence>
<dbReference type="GO" id="GO:0008360">
    <property type="term" value="P:regulation of cell shape"/>
    <property type="evidence" value="ECO:0007669"/>
    <property type="project" value="UniProtKB-KW"/>
</dbReference>
<dbReference type="InterPro" id="IPR004101">
    <property type="entry name" value="Mur_ligase_C"/>
</dbReference>
<dbReference type="Proteomes" id="UP000250369">
    <property type="component" value="Unassembled WGS sequence"/>
</dbReference>
<dbReference type="GO" id="GO:0008763">
    <property type="term" value="F:UDP-N-acetylmuramate-L-alanine ligase activity"/>
    <property type="evidence" value="ECO:0007669"/>
    <property type="project" value="UniProtKB-UniRule"/>
</dbReference>
<dbReference type="UniPathway" id="UPA00219"/>
<reference evidence="18 19" key="1">
    <citation type="journal article" date="2009" name="Int. J. Syst. Evol. Microbiol.">
        <title>Paenibacillus contaminans sp. nov., isolated from a contaminated laboratory plate.</title>
        <authorList>
            <person name="Chou J.H."/>
            <person name="Lee J.H."/>
            <person name="Lin M.C."/>
            <person name="Chang P.S."/>
            <person name="Arun A.B."/>
            <person name="Young C.C."/>
            <person name="Chen W.M."/>
        </authorList>
    </citation>
    <scope>NUCLEOTIDE SEQUENCE [LARGE SCALE GENOMIC DNA]</scope>
    <source>
        <strain evidence="18 19">CKOBP-6</strain>
    </source>
</reference>
<dbReference type="PANTHER" id="PTHR43445:SF3">
    <property type="entry name" value="UDP-N-ACETYLMURAMATE--L-ALANINE LIGASE"/>
    <property type="match status" value="1"/>
</dbReference>
<dbReference type="InterPro" id="IPR036615">
    <property type="entry name" value="Mur_ligase_C_dom_sf"/>
</dbReference>
<evidence type="ECO:0000256" key="1">
    <source>
        <dbReference type="ARBA" id="ARBA00004496"/>
    </source>
</evidence>
<dbReference type="InterPro" id="IPR000713">
    <property type="entry name" value="Mur_ligase_N"/>
</dbReference>
<evidence type="ECO:0000313" key="19">
    <source>
        <dbReference type="Proteomes" id="UP000250369"/>
    </source>
</evidence>
<feature type="binding site" evidence="14">
    <location>
        <begin position="108"/>
        <end position="114"/>
    </location>
    <ligand>
        <name>ATP</name>
        <dbReference type="ChEBI" id="CHEBI:30616"/>
    </ligand>
</feature>
<keyword evidence="6 14" id="KW-0132">Cell division</keyword>
<evidence type="ECO:0000259" key="15">
    <source>
        <dbReference type="Pfam" id="PF01225"/>
    </source>
</evidence>
<dbReference type="Gene3D" id="3.40.50.720">
    <property type="entry name" value="NAD(P)-binding Rossmann-like Domain"/>
    <property type="match status" value="1"/>
</dbReference>
<evidence type="ECO:0000259" key="17">
    <source>
        <dbReference type="Pfam" id="PF08245"/>
    </source>
</evidence>
<dbReference type="PANTHER" id="PTHR43445">
    <property type="entry name" value="UDP-N-ACETYLMURAMATE--L-ALANINE LIGASE-RELATED"/>
    <property type="match status" value="1"/>
</dbReference>
<feature type="domain" description="Mur ligase central" evidence="17">
    <location>
        <begin position="106"/>
        <end position="274"/>
    </location>
</feature>
<dbReference type="GO" id="GO:0009252">
    <property type="term" value="P:peptidoglycan biosynthetic process"/>
    <property type="evidence" value="ECO:0007669"/>
    <property type="project" value="UniProtKB-UniRule"/>
</dbReference>
<comment type="similarity">
    <text evidence="14">Belongs to the MurCDEF family.</text>
</comment>
<keyword evidence="5 14" id="KW-0436">Ligase</keyword>
<evidence type="ECO:0000256" key="3">
    <source>
        <dbReference type="ARBA" id="ARBA00012211"/>
    </source>
</evidence>
<dbReference type="OrthoDB" id="9804126at2"/>
<evidence type="ECO:0000256" key="8">
    <source>
        <dbReference type="ARBA" id="ARBA00022840"/>
    </source>
</evidence>
<protein>
    <recommendedName>
        <fullName evidence="3 14">UDP-N-acetylmuramate--L-alanine ligase</fullName>
        <ecNumber evidence="3 14">6.3.2.8</ecNumber>
    </recommendedName>
    <alternativeName>
        <fullName evidence="14">UDP-N-acetylmuramoyl-L-alanine synthetase</fullName>
    </alternativeName>
</protein>
<keyword evidence="4 14" id="KW-0963">Cytoplasm</keyword>
<dbReference type="SUPFAM" id="SSF53244">
    <property type="entry name" value="MurD-like peptide ligases, peptide-binding domain"/>
    <property type="match status" value="1"/>
</dbReference>
<dbReference type="Pfam" id="PF02875">
    <property type="entry name" value="Mur_ligase_C"/>
    <property type="match status" value="1"/>
</dbReference>
<dbReference type="Gene3D" id="3.40.1190.10">
    <property type="entry name" value="Mur-like, catalytic domain"/>
    <property type="match status" value="1"/>
</dbReference>
<dbReference type="InterPro" id="IPR005758">
    <property type="entry name" value="UDP-N-AcMur_Ala_ligase_MurC"/>
</dbReference>
<comment type="subcellular location">
    <subcellularLocation>
        <location evidence="1 14">Cytoplasm</location>
    </subcellularLocation>
</comment>
<dbReference type="Pfam" id="PF08245">
    <property type="entry name" value="Mur_ligase_M"/>
    <property type="match status" value="1"/>
</dbReference>
<dbReference type="EC" id="6.3.2.8" evidence="3 14"/>
<dbReference type="HAMAP" id="MF_00046">
    <property type="entry name" value="MurC"/>
    <property type="match status" value="1"/>
</dbReference>
<comment type="function">
    <text evidence="14">Cell wall formation.</text>
</comment>
<dbReference type="GO" id="GO:0051301">
    <property type="term" value="P:cell division"/>
    <property type="evidence" value="ECO:0007669"/>
    <property type="project" value="UniProtKB-KW"/>
</dbReference>
<evidence type="ECO:0000256" key="11">
    <source>
        <dbReference type="ARBA" id="ARBA00023306"/>
    </source>
</evidence>
<dbReference type="EMBL" id="QMFB01000021">
    <property type="protein sequence ID" value="RAV16458.1"/>
    <property type="molecule type" value="Genomic_DNA"/>
</dbReference>
<evidence type="ECO:0000313" key="18">
    <source>
        <dbReference type="EMBL" id="RAV16458.1"/>
    </source>
</evidence>
<comment type="caution">
    <text evidence="18">The sequence shown here is derived from an EMBL/GenBank/DDBJ whole genome shotgun (WGS) entry which is preliminary data.</text>
</comment>
<sequence length="430" mass="47574">MDNFHFIGIKGSGMSAAAQLLSDLGNQVQGEDIESFLFTQMPLDSRNIPIYAFGTAPLSSNMKVIASNAYDDSHPSIVRCKELGIPVYRYHHFLGEWMKGYTSIAITGAHGKTTTTGMMVHALDAVEPANSLIGDGTGKGYPDARLFIFESCEYRRHFLAYKPDIAVITNIDFDHPDYFRDIDDVRNAFEEMASQTGKQLVVCGDDPQIRLLRTSADILHYGFGENNELRASNLEAGSTGLTFDVSYKNTGIGRFAIPVFGKHNVLNAMAVIGTALVLDLDMETIKAQLATFSGVKRRFTEKKWGSNVVIDDYAHHPAEIRATLEAVRSKYPSKKVVGIFQPHTFSRLEKLLDDFALSLSDADDVYLCQIFGSAREGKGSVSIDDLRTRIPNARLVSENITSDMSPYNDSILVFMGAGDIQKYQDVLFQS</sequence>
<evidence type="ECO:0000256" key="13">
    <source>
        <dbReference type="ARBA" id="ARBA00047833"/>
    </source>
</evidence>
<keyword evidence="19" id="KW-1185">Reference proteome</keyword>
<dbReference type="Gene3D" id="3.90.190.20">
    <property type="entry name" value="Mur ligase, C-terminal domain"/>
    <property type="match status" value="1"/>
</dbReference>
<dbReference type="SUPFAM" id="SSF51984">
    <property type="entry name" value="MurCD N-terminal domain"/>
    <property type="match status" value="1"/>
</dbReference>
<evidence type="ECO:0000256" key="6">
    <source>
        <dbReference type="ARBA" id="ARBA00022618"/>
    </source>
</evidence>
<dbReference type="InterPro" id="IPR050061">
    <property type="entry name" value="MurCDEF_pg_biosynth"/>
</dbReference>
<evidence type="ECO:0000256" key="10">
    <source>
        <dbReference type="ARBA" id="ARBA00022984"/>
    </source>
</evidence>
<evidence type="ECO:0000256" key="7">
    <source>
        <dbReference type="ARBA" id="ARBA00022741"/>
    </source>
</evidence>
<name>A0A329M9P6_9BACL</name>
<feature type="domain" description="Mur ligase N-terminal catalytic" evidence="15">
    <location>
        <begin position="4"/>
        <end position="101"/>
    </location>
</feature>
<keyword evidence="11 14" id="KW-0131">Cell cycle</keyword>
<dbReference type="GO" id="GO:0005737">
    <property type="term" value="C:cytoplasm"/>
    <property type="evidence" value="ECO:0007669"/>
    <property type="project" value="UniProtKB-SubCell"/>
</dbReference>
<comment type="pathway">
    <text evidence="2 14">Cell wall biogenesis; peptidoglycan biosynthesis.</text>
</comment>
<dbReference type="NCBIfam" id="TIGR01082">
    <property type="entry name" value="murC"/>
    <property type="match status" value="1"/>
</dbReference>
<feature type="domain" description="Mur ligase C-terminal" evidence="16">
    <location>
        <begin position="300"/>
        <end position="385"/>
    </location>
</feature>
<gene>
    <name evidence="14" type="primary">murC</name>
    <name evidence="18" type="ORF">DQG23_28655</name>
</gene>
<evidence type="ECO:0000256" key="12">
    <source>
        <dbReference type="ARBA" id="ARBA00023316"/>
    </source>
</evidence>
<dbReference type="GO" id="GO:0071555">
    <property type="term" value="P:cell wall organization"/>
    <property type="evidence" value="ECO:0007669"/>
    <property type="project" value="UniProtKB-KW"/>
</dbReference>
<keyword evidence="12 14" id="KW-0961">Cell wall biogenesis/degradation</keyword>
<evidence type="ECO:0000259" key="16">
    <source>
        <dbReference type="Pfam" id="PF02875"/>
    </source>
</evidence>
<evidence type="ECO:0000256" key="2">
    <source>
        <dbReference type="ARBA" id="ARBA00004752"/>
    </source>
</evidence>
<dbReference type="AlphaFoldDB" id="A0A329M9P6"/>
<dbReference type="RefSeq" id="WP_113034533.1">
    <property type="nucleotide sequence ID" value="NZ_QMFB01000021.1"/>
</dbReference>
<keyword evidence="10 14" id="KW-0573">Peptidoglycan synthesis</keyword>
<dbReference type="SUPFAM" id="SSF53623">
    <property type="entry name" value="MurD-like peptide ligases, catalytic domain"/>
    <property type="match status" value="1"/>
</dbReference>
<evidence type="ECO:0000256" key="9">
    <source>
        <dbReference type="ARBA" id="ARBA00022960"/>
    </source>
</evidence>